<comment type="caution">
    <text evidence="4">The sequence shown here is derived from an EMBL/GenBank/DDBJ whole genome shotgun (WGS) entry which is preliminary data.</text>
</comment>
<feature type="compositionally biased region" description="Low complexity" evidence="1">
    <location>
        <begin position="164"/>
        <end position="183"/>
    </location>
</feature>
<feature type="domain" description="FimV N-terminal" evidence="3">
    <location>
        <begin position="51"/>
        <end position="153"/>
    </location>
</feature>
<proteinExistence type="predicted"/>
<organism evidence="4 5">
    <name type="scientific">Uliginosibacterium sediminicola</name>
    <dbReference type="NCBI Taxonomy" id="2024550"/>
    <lineage>
        <taxon>Bacteria</taxon>
        <taxon>Pseudomonadati</taxon>
        <taxon>Pseudomonadota</taxon>
        <taxon>Betaproteobacteria</taxon>
        <taxon>Rhodocyclales</taxon>
        <taxon>Zoogloeaceae</taxon>
        <taxon>Uliginosibacterium</taxon>
    </lineage>
</organism>
<keyword evidence="2" id="KW-0472">Membrane</keyword>
<dbReference type="InterPro" id="IPR057840">
    <property type="entry name" value="FimV_N"/>
</dbReference>
<feature type="region of interest" description="Disordered" evidence="1">
    <location>
        <begin position="754"/>
        <end position="778"/>
    </location>
</feature>
<feature type="region of interest" description="Disordered" evidence="1">
    <location>
        <begin position="157"/>
        <end position="187"/>
    </location>
</feature>
<dbReference type="Proteomes" id="UP001410394">
    <property type="component" value="Unassembled WGS sequence"/>
</dbReference>
<protein>
    <recommendedName>
        <fullName evidence="3">FimV N-terminal domain-containing protein</fullName>
    </recommendedName>
</protein>
<dbReference type="RefSeq" id="WP_345919744.1">
    <property type="nucleotide sequence ID" value="NZ_JBDIVE010000005.1"/>
</dbReference>
<evidence type="ECO:0000259" key="3">
    <source>
        <dbReference type="Pfam" id="PF25800"/>
    </source>
</evidence>
<evidence type="ECO:0000256" key="2">
    <source>
        <dbReference type="SAM" id="Phobius"/>
    </source>
</evidence>
<feature type="compositionally biased region" description="Low complexity" evidence="1">
    <location>
        <begin position="261"/>
        <end position="275"/>
    </location>
</feature>
<feature type="transmembrane region" description="Helical" evidence="2">
    <location>
        <begin position="404"/>
        <end position="423"/>
    </location>
</feature>
<name>A0ABU9YYX0_9RHOO</name>
<gene>
    <name evidence="4" type="ORF">ABDB84_10835</name>
</gene>
<keyword evidence="2" id="KW-1133">Transmembrane helix</keyword>
<dbReference type="Pfam" id="PF25800">
    <property type="entry name" value="FimV_N"/>
    <property type="match status" value="1"/>
</dbReference>
<feature type="compositionally biased region" description="Basic and acidic residues" evidence="1">
    <location>
        <begin position="764"/>
        <end position="778"/>
    </location>
</feature>
<dbReference type="EMBL" id="JBDIVE010000005">
    <property type="protein sequence ID" value="MEN3068973.1"/>
    <property type="molecule type" value="Genomic_DNA"/>
</dbReference>
<accession>A0ABU9YYX0</accession>
<feature type="region of interest" description="Disordered" evidence="1">
    <location>
        <begin position="459"/>
        <end position="483"/>
    </location>
</feature>
<evidence type="ECO:0000313" key="4">
    <source>
        <dbReference type="EMBL" id="MEN3068973.1"/>
    </source>
</evidence>
<feature type="region of interest" description="Disordered" evidence="1">
    <location>
        <begin position="252"/>
        <end position="286"/>
    </location>
</feature>
<evidence type="ECO:0000256" key="1">
    <source>
        <dbReference type="SAM" id="MobiDB-lite"/>
    </source>
</evidence>
<keyword evidence="2" id="KW-0812">Transmembrane</keyword>
<sequence>MTSSTASISKLRQSGRLLHLRPARPIYLLARVWSPLLALACLSLTTPAYSVGLGEAQTSSHIGQLLQVRIPLQGTADDGLSTECIRLEGPRASSADDLPWLRNGRLQLMAQDGQQVLIINSTQPINSPVIMLAVRLDCGTSLRREYTLLLNPPGSNEITPAVIKATPSPAPKAAPDTSAPASTLRTRAGESLRSIAQSFFPDSKSLQRDYANLIRAQNADKLGNTKDSAQLPAGLELQLPDMQALDNKRLPSAAEHPAPPVRKAAASPAAAPAPARSKRSGEPQQRLIVGSAALPTLQMDTTLAGRKDLSEKERAQLRTDLQLIATLDEKIATQLELSEKLRQLEALQTQMQSAVQALEQRIQTQQAVLANGVPAGNSSNSATPASLPSKAQVESALSFSAVPWWLWPAALLLVLLILVLALLRQRRARSAEKTLILDEAGPTQSASAADNLYEPLTEEDIWPEHKPSSSPEQRPGASDDLPSLSEIGPTSVLHIGEDLEEHNSAVELAEIMMSFGRVQGAAQTLADFIRNNPKQAVRPWVKLLEVYKAAEMRTEFEALTAQLNKTFNVKPVAWEEFEVAMQAPESIENIAHLNSRLCAQWGTRECQAWLYELLRDNRQGSRQGFPLAIVDEILLLMGILEAQLGPYKPDTDGANLGKAAAPANASSHASANTANTVAPTLKMPTEQLLTPTLPAAAGTAAALSATAAVLESGLEPAKPTEELLDLNFDMGSTDLDLGLDMDSSDLSTTLTINLDDLPDDDDDQTHAKTRFEPRDKDL</sequence>
<reference evidence="4 5" key="1">
    <citation type="journal article" date="2018" name="Int. J. Syst. Evol. Microbiol.">
        <title>Uliginosibacterium sediminicola sp. nov., isolated from freshwater sediment.</title>
        <authorList>
            <person name="Hwang W.M."/>
            <person name="Kim S.M."/>
            <person name="Kang K."/>
            <person name="Ahn T.Y."/>
        </authorList>
    </citation>
    <scope>NUCLEOTIDE SEQUENCE [LARGE SCALE GENOMIC DNA]</scope>
    <source>
        <strain evidence="4 5">M1-21</strain>
    </source>
</reference>
<keyword evidence="5" id="KW-1185">Reference proteome</keyword>
<evidence type="ECO:0000313" key="5">
    <source>
        <dbReference type="Proteomes" id="UP001410394"/>
    </source>
</evidence>